<dbReference type="PANTHER" id="PTHR16026:SF0">
    <property type="entry name" value="CARTILAGE ACIDIC PROTEIN 1"/>
    <property type="match status" value="1"/>
</dbReference>
<reference evidence="4 5" key="1">
    <citation type="submission" date="2021-11" db="EMBL/GenBank/DDBJ databases">
        <title>Aliifidinibius sp. nov., a new bacterium isolated from saline soil.</title>
        <authorList>
            <person name="Galisteo C."/>
            <person name="De La Haba R."/>
            <person name="Sanchez-Porro C."/>
            <person name="Ventosa A."/>
        </authorList>
    </citation>
    <scope>NUCLEOTIDE SEQUENCE [LARGE SCALE GENOMIC DNA]</scope>
    <source>
        <strain evidence="4 5">KACC 190600</strain>
    </source>
</reference>
<sequence length="1093" mass="121209">MSILLIFIGCHSADEESRFRSIGSSQSNITFANEVEQSLDFNMINYLYFYDGAGVSIGDINNDGLPDIYFTANMDSNKLYLNKGNFEFIDITDKARVGGTGDWTTGTTMADINGDGLLDIYVCNVHYRSKKGQNQLFINNGDFTFTERAAEYGLDFRGYSKQTVFFDMDRDGDLDMYLLNHAIHNENSFKPAEQRKGSSEKEGDRLYRNDGGKFTDITKEAGIYNSGMGYGLDVTVSDLNGNNYPDIYVSNDFHENDYLYLNQKDGTFKEVLEQSTSHTSRASMGNDIADINNDLKPDIAVVDMLPSTEEWHKKAVSSETYEVYAAQRDFGYHPQLIRNTLQLNVGSDSNSVPIYSDIAPMTGTHATDWSWSALLFDMDNDGRKDLFVSNGIYRRPNDKDYLSLIRSDGIQQSLEKGITEQNIVVIDSMPHLKIPNAAFRNEDSLAFSHQTENWGFNTPSYSSGAAYGDLDNDGDLDLVINNVNTEASIYQNMTVEQDSTNYLTVSIKGEGANTLGIGSKGIVYTGDNYQLAELFPTRGFQSSVDPRLFFGLGEVNKVDSLKIIWPDGKETIMENIAPNQQLTVDEGKVPKNQSSISTSVDRSSFLSEVPSPLEPSYRHLENDFNGFNAQPLMPYQLSQMGPPIAVGDVNSDGLDDLYMGGGAEQSGVLYIQQDDGKFLKKETKVFDNHALFEDTDAAFFDANNDGAIDLYVVSGGNEEQKNNEQLYDRLYINDGSGNFVHKSDALPDFKANGSVVLPLDYDEDGDRDLFVGSRSVPKSYGATPNSYLLENDGDGTYRDVTNDIGPQLGEAGMISDARSADITGNGRDDIIVAGDWMPIVIFQNNGGVFERFQDFESDVGLWQSLHLADIDGDGDLDILAGNMGLNTTLAASEQQPLVVYTDDFNGDGHTDPVIGQTKQDQILPIASRDHLLAPFNFLHSKFPRYESYAGKTLYEIFGEERLQKAEKKIVTNLASVYFENRENGEFKVHPFPRAIQAAPVFSFHAEDFDHDSFTDILAGGNFYSVLPLYGGQFDASYGWLLKGTAGKSFEALTPEESGILLRGEIREIKSVGIGNNDRLIVVGRNDQSPVFLE</sequence>
<evidence type="ECO:0000256" key="2">
    <source>
        <dbReference type="SAM" id="MobiDB-lite"/>
    </source>
</evidence>
<evidence type="ECO:0000313" key="4">
    <source>
        <dbReference type="EMBL" id="MCW9712211.1"/>
    </source>
</evidence>
<dbReference type="InterPro" id="IPR013517">
    <property type="entry name" value="FG-GAP"/>
</dbReference>
<proteinExistence type="predicted"/>
<keyword evidence="1" id="KW-0732">Signal</keyword>
<feature type="domain" description="ASPIC/UnbV" evidence="3">
    <location>
        <begin position="516"/>
        <end position="583"/>
    </location>
</feature>
<dbReference type="InterPro" id="IPR028994">
    <property type="entry name" value="Integrin_alpha_N"/>
</dbReference>
<dbReference type="Pfam" id="PF13517">
    <property type="entry name" value="FG-GAP_3"/>
    <property type="match status" value="4"/>
</dbReference>
<dbReference type="Gene3D" id="2.130.10.130">
    <property type="entry name" value="Integrin alpha, N-terminal"/>
    <property type="match status" value="3"/>
</dbReference>
<dbReference type="EMBL" id="JAJNDC010000001">
    <property type="protein sequence ID" value="MCW9712211.1"/>
    <property type="molecule type" value="Genomic_DNA"/>
</dbReference>
<accession>A0ABT3PWI1</accession>
<name>A0ABT3PWI1_9BACT</name>
<dbReference type="InterPro" id="IPR027039">
    <property type="entry name" value="Crtac1"/>
</dbReference>
<dbReference type="Proteomes" id="UP001207337">
    <property type="component" value="Unassembled WGS sequence"/>
</dbReference>
<keyword evidence="5" id="KW-1185">Reference proteome</keyword>
<evidence type="ECO:0000313" key="5">
    <source>
        <dbReference type="Proteomes" id="UP001207337"/>
    </source>
</evidence>
<organism evidence="4 5">
    <name type="scientific">Fodinibius salicampi</name>
    <dbReference type="NCBI Taxonomy" id="1920655"/>
    <lineage>
        <taxon>Bacteria</taxon>
        <taxon>Pseudomonadati</taxon>
        <taxon>Balneolota</taxon>
        <taxon>Balneolia</taxon>
        <taxon>Balneolales</taxon>
        <taxon>Balneolaceae</taxon>
        <taxon>Fodinibius</taxon>
    </lineage>
</organism>
<comment type="caution">
    <text evidence="4">The sequence shown here is derived from an EMBL/GenBank/DDBJ whole genome shotgun (WGS) entry which is preliminary data.</text>
</comment>
<evidence type="ECO:0000259" key="3">
    <source>
        <dbReference type="Pfam" id="PF07593"/>
    </source>
</evidence>
<protein>
    <submittedName>
        <fullName evidence="4">VCBS repeat-containing protein</fullName>
    </submittedName>
</protein>
<evidence type="ECO:0000256" key="1">
    <source>
        <dbReference type="ARBA" id="ARBA00022729"/>
    </source>
</evidence>
<dbReference type="SUPFAM" id="SSF69318">
    <property type="entry name" value="Integrin alpha N-terminal domain"/>
    <property type="match status" value="3"/>
</dbReference>
<feature type="region of interest" description="Disordered" evidence="2">
    <location>
        <begin position="188"/>
        <end position="209"/>
    </location>
</feature>
<dbReference type="PANTHER" id="PTHR16026">
    <property type="entry name" value="CARTILAGE ACIDIC PROTEIN 1"/>
    <property type="match status" value="1"/>
</dbReference>
<dbReference type="InterPro" id="IPR011519">
    <property type="entry name" value="UnbV_ASPIC"/>
</dbReference>
<gene>
    <name evidence="4" type="ORF">LQ318_04755</name>
</gene>
<feature type="compositionally biased region" description="Basic and acidic residues" evidence="2">
    <location>
        <begin position="192"/>
        <end position="209"/>
    </location>
</feature>
<dbReference type="RefSeq" id="WP_265787984.1">
    <property type="nucleotide sequence ID" value="NZ_BAABRS010000001.1"/>
</dbReference>
<dbReference type="Pfam" id="PF07593">
    <property type="entry name" value="UnbV_ASPIC"/>
    <property type="match status" value="1"/>
</dbReference>